<dbReference type="InParanoid" id="A0A1Z5JAN9"/>
<evidence type="ECO:0000256" key="1">
    <source>
        <dbReference type="ARBA" id="ARBA00009947"/>
    </source>
</evidence>
<feature type="compositionally biased region" description="Basic and acidic residues" evidence="3">
    <location>
        <begin position="1"/>
        <end position="13"/>
    </location>
</feature>
<accession>A0A1Z5JAN9</accession>
<dbReference type="GO" id="GO:0006334">
    <property type="term" value="P:nucleosome assembly"/>
    <property type="evidence" value="ECO:0007669"/>
    <property type="project" value="InterPro"/>
</dbReference>
<evidence type="ECO:0000313" key="5">
    <source>
        <dbReference type="Proteomes" id="UP000198406"/>
    </source>
</evidence>
<protein>
    <submittedName>
        <fullName evidence="4">Nucleosome assembly protein 1-like 1</fullName>
    </submittedName>
</protein>
<organism evidence="4 5">
    <name type="scientific">Fistulifera solaris</name>
    <name type="common">Oleaginous diatom</name>
    <dbReference type="NCBI Taxonomy" id="1519565"/>
    <lineage>
        <taxon>Eukaryota</taxon>
        <taxon>Sar</taxon>
        <taxon>Stramenopiles</taxon>
        <taxon>Ochrophyta</taxon>
        <taxon>Bacillariophyta</taxon>
        <taxon>Bacillariophyceae</taxon>
        <taxon>Bacillariophycidae</taxon>
        <taxon>Naviculales</taxon>
        <taxon>Naviculaceae</taxon>
        <taxon>Fistulifera</taxon>
    </lineage>
</organism>
<dbReference type="FunCoup" id="A0A1Z5JAN9">
    <property type="interactions" value="469"/>
</dbReference>
<comment type="caution">
    <text evidence="4">The sequence shown here is derived from an EMBL/GenBank/DDBJ whole genome shotgun (WGS) entry which is preliminary data.</text>
</comment>
<name>A0A1Z5JAN9_FISSO</name>
<sequence length="321" mass="36959">MTNGSREQHDRVPPDYALGDDTDDEDHESDDDEVDPLSHLPTYVVRRVEKLQELDADRESIMEEYLKERAALERKYSTLIKPLYEKRAEVIRGEHDESIAHATPAEIQNSQTDEENVTGIPQFWACAMTHMETIGELITEEDVDCLEHLQDIQCEDDEDGKGFTLRFFFAENEYFTNTVLTKSYQVPNLLVSDEPMIKNVEGTKIDWKPDKCLTHKKITKKQRGKGRHAGQVRTIVQQEEKESFFNWFSAPELPSLNPDVDEMDEEEIERLEELFESDYDVAQAFRSNVIPKAVGWFTGKAMQEDMEGVMGNGLNATDEEN</sequence>
<evidence type="ECO:0000256" key="3">
    <source>
        <dbReference type="SAM" id="MobiDB-lite"/>
    </source>
</evidence>
<dbReference type="InterPro" id="IPR002164">
    <property type="entry name" value="NAP_family"/>
</dbReference>
<dbReference type="Pfam" id="PF00956">
    <property type="entry name" value="NAP"/>
    <property type="match status" value="1"/>
</dbReference>
<comment type="similarity">
    <text evidence="1 2">Belongs to the nucleosome assembly protein (NAP) family.</text>
</comment>
<dbReference type="InterPro" id="IPR037231">
    <property type="entry name" value="NAP-like_sf"/>
</dbReference>
<dbReference type="GO" id="GO:0005634">
    <property type="term" value="C:nucleus"/>
    <property type="evidence" value="ECO:0007669"/>
    <property type="project" value="InterPro"/>
</dbReference>
<evidence type="ECO:0000313" key="4">
    <source>
        <dbReference type="EMBL" id="GAX10888.1"/>
    </source>
</evidence>
<dbReference type="Proteomes" id="UP000198406">
    <property type="component" value="Unassembled WGS sequence"/>
</dbReference>
<dbReference type="AlphaFoldDB" id="A0A1Z5JAN9"/>
<dbReference type="Gene3D" id="1.20.5.1500">
    <property type="match status" value="1"/>
</dbReference>
<dbReference type="EMBL" id="BDSP01000029">
    <property type="protein sequence ID" value="GAX10888.1"/>
    <property type="molecule type" value="Genomic_DNA"/>
</dbReference>
<dbReference type="PANTHER" id="PTHR11875">
    <property type="entry name" value="TESTIS-SPECIFIC Y-ENCODED PROTEIN"/>
    <property type="match status" value="1"/>
</dbReference>
<proteinExistence type="inferred from homology"/>
<gene>
    <name evidence="4" type="ORF">FisN_UnNu016</name>
</gene>
<dbReference type="Gene3D" id="3.30.1120.90">
    <property type="entry name" value="Nucleosome assembly protein"/>
    <property type="match status" value="1"/>
</dbReference>
<reference evidence="4 5" key="1">
    <citation type="journal article" date="2015" name="Plant Cell">
        <title>Oil accumulation by the oleaginous diatom Fistulifera solaris as revealed by the genome and transcriptome.</title>
        <authorList>
            <person name="Tanaka T."/>
            <person name="Maeda Y."/>
            <person name="Veluchamy A."/>
            <person name="Tanaka M."/>
            <person name="Abida H."/>
            <person name="Marechal E."/>
            <person name="Bowler C."/>
            <person name="Muto M."/>
            <person name="Sunaga Y."/>
            <person name="Tanaka M."/>
            <person name="Yoshino T."/>
            <person name="Taniguchi T."/>
            <person name="Fukuda Y."/>
            <person name="Nemoto M."/>
            <person name="Matsumoto M."/>
            <person name="Wong P.S."/>
            <person name="Aburatani S."/>
            <person name="Fujibuchi W."/>
        </authorList>
    </citation>
    <scope>NUCLEOTIDE SEQUENCE [LARGE SCALE GENOMIC DNA]</scope>
    <source>
        <strain evidence="4 5">JPCC DA0580</strain>
    </source>
</reference>
<dbReference type="SUPFAM" id="SSF143113">
    <property type="entry name" value="NAP-like"/>
    <property type="match status" value="1"/>
</dbReference>
<feature type="compositionally biased region" description="Acidic residues" evidence="3">
    <location>
        <begin position="18"/>
        <end position="35"/>
    </location>
</feature>
<feature type="region of interest" description="Disordered" evidence="3">
    <location>
        <begin position="1"/>
        <end position="40"/>
    </location>
</feature>
<dbReference type="OrthoDB" id="27325at2759"/>
<keyword evidence="5" id="KW-1185">Reference proteome</keyword>
<evidence type="ECO:0000256" key="2">
    <source>
        <dbReference type="RuleBase" id="RU003876"/>
    </source>
</evidence>